<organism evidence="4 5">
    <name type="scientific">Opisthorchis felineus</name>
    <dbReference type="NCBI Taxonomy" id="147828"/>
    <lineage>
        <taxon>Eukaryota</taxon>
        <taxon>Metazoa</taxon>
        <taxon>Spiralia</taxon>
        <taxon>Lophotrochozoa</taxon>
        <taxon>Platyhelminthes</taxon>
        <taxon>Trematoda</taxon>
        <taxon>Digenea</taxon>
        <taxon>Opisthorchiida</taxon>
        <taxon>Opisthorchiata</taxon>
        <taxon>Opisthorchiidae</taxon>
        <taxon>Opisthorchis</taxon>
    </lineage>
</organism>
<evidence type="ECO:0000256" key="1">
    <source>
        <dbReference type="ARBA" id="ARBA00006056"/>
    </source>
</evidence>
<evidence type="ECO:0000256" key="2">
    <source>
        <dbReference type="ARBA" id="ARBA00023002"/>
    </source>
</evidence>
<dbReference type="PANTHER" id="PTHR11091">
    <property type="entry name" value="OXIDOREDUCTASE-RELATED"/>
    <property type="match status" value="1"/>
</dbReference>
<protein>
    <recommendedName>
        <fullName evidence="6">Malate dehydrogenase</fullName>
    </recommendedName>
</protein>
<keyword evidence="5" id="KW-1185">Reference proteome</keyword>
<proteinExistence type="inferred from homology"/>
<dbReference type="SUPFAM" id="SSF89733">
    <property type="entry name" value="L-sulfolactate dehydrogenase-like"/>
    <property type="match status" value="1"/>
</dbReference>
<dbReference type="Proteomes" id="UP000308267">
    <property type="component" value="Unassembled WGS sequence"/>
</dbReference>
<comment type="similarity">
    <text evidence="1">Belongs to the LDH2/MDH2 oxidoreductase family.</text>
</comment>
<name>A0A4S2MA17_OPIFE</name>
<dbReference type="AlphaFoldDB" id="A0A4S2MA17"/>
<dbReference type="InterPro" id="IPR043143">
    <property type="entry name" value="Mal/L-sulf/L-lact_DH-like_NADP"/>
</dbReference>
<dbReference type="STRING" id="147828.A0A4S2MA17"/>
<dbReference type="InterPro" id="IPR003767">
    <property type="entry name" value="Malate/L-lactate_DH-like"/>
</dbReference>
<reference evidence="4 5" key="1">
    <citation type="journal article" date="2019" name="BMC Genomics">
        <title>New insights from Opisthorchis felineus genome: update on genomics of the epidemiologically important liver flukes.</title>
        <authorList>
            <person name="Ershov N.I."/>
            <person name="Mordvinov V.A."/>
            <person name="Prokhortchouk E.B."/>
            <person name="Pakharukova M.Y."/>
            <person name="Gunbin K.V."/>
            <person name="Ustyantsev K."/>
            <person name="Genaev M.A."/>
            <person name="Blinov A.G."/>
            <person name="Mazur A."/>
            <person name="Boulygina E."/>
            <person name="Tsygankova S."/>
            <person name="Khrameeva E."/>
            <person name="Chekanov N."/>
            <person name="Fan G."/>
            <person name="Xiao A."/>
            <person name="Zhang H."/>
            <person name="Xu X."/>
            <person name="Yang H."/>
            <person name="Solovyev V."/>
            <person name="Lee S.M."/>
            <person name="Liu X."/>
            <person name="Afonnikov D.A."/>
            <person name="Skryabin K.G."/>
        </authorList>
    </citation>
    <scope>NUCLEOTIDE SEQUENCE [LARGE SCALE GENOMIC DNA]</scope>
    <source>
        <strain evidence="4">AK-0245</strain>
        <tissue evidence="4">Whole organism</tissue>
    </source>
</reference>
<evidence type="ECO:0000313" key="4">
    <source>
        <dbReference type="EMBL" id="TGZ73285.1"/>
    </source>
</evidence>
<dbReference type="GO" id="GO:0016491">
    <property type="term" value="F:oxidoreductase activity"/>
    <property type="evidence" value="ECO:0007669"/>
    <property type="project" value="UniProtKB-KW"/>
</dbReference>
<evidence type="ECO:0000256" key="3">
    <source>
        <dbReference type="SAM" id="MobiDB-lite"/>
    </source>
</evidence>
<dbReference type="Gene3D" id="3.30.1370.60">
    <property type="entry name" value="Hypothetical oxidoreductase yiak, domain 2"/>
    <property type="match status" value="1"/>
</dbReference>
<dbReference type="PANTHER" id="PTHR11091:SF0">
    <property type="entry name" value="MALATE DEHYDROGENASE"/>
    <property type="match status" value="1"/>
</dbReference>
<comment type="caution">
    <text evidence="4">The sequence shown here is derived from an EMBL/GenBank/DDBJ whole genome shotgun (WGS) entry which is preliminary data.</text>
</comment>
<keyword evidence="2" id="KW-0560">Oxidoreductase</keyword>
<evidence type="ECO:0000313" key="5">
    <source>
        <dbReference type="Proteomes" id="UP000308267"/>
    </source>
</evidence>
<accession>A0A4S2MA17</accession>
<dbReference type="OrthoDB" id="7881616at2759"/>
<feature type="region of interest" description="Disordered" evidence="3">
    <location>
        <begin position="230"/>
        <end position="254"/>
    </location>
</feature>
<dbReference type="EMBL" id="SJOL01002874">
    <property type="protein sequence ID" value="TGZ73285.1"/>
    <property type="molecule type" value="Genomic_DNA"/>
</dbReference>
<gene>
    <name evidence="4" type="ORF">CRM22_001608</name>
</gene>
<dbReference type="InterPro" id="IPR043144">
    <property type="entry name" value="Mal/L-sulf/L-lact_DH-like_ah"/>
</dbReference>
<sequence>MIFRSLRLYRQISPKYCFLRMSCVTPAEYTRVIKVEDVIQFCMRCLEKVGVNKDHCGALAEVLVAGDHRGHYSHGINRLEMYVMDVEKGVCSKEGEPVIEKETVSTALVNGRNLLGPVVGNFCMKLAIEKAKKTGVAWITAYGSNHFGIAGWYSLMASNAGLLGMAFTNTSPLVYPTRSKQRAMGTNPLTVAAPSSKAGDEFVLDMATSAVALGKIEMCRRRGIPIPHGWGADKNGKSTTDPAEAAGEGALFPLGGEEQNSGYKGFGLGMMVEIFCGIMAGGAYGTNVRRWMATDRPANLGQAFVAIDPNAFASGFGDRMSDYVNSMRNLSRVDEKQPVVIPGDPEREHIEECRKMGGIRYPPVLIDSMGWLGGMVVSSSVFAGLNPGGSAFRRIVKRLPDELLTSKTCFSPLCVC</sequence>
<dbReference type="Pfam" id="PF02615">
    <property type="entry name" value="Ldh_2"/>
    <property type="match status" value="1"/>
</dbReference>
<dbReference type="InterPro" id="IPR036111">
    <property type="entry name" value="Mal/L-sulfo/L-lacto_DH-like_sf"/>
</dbReference>
<dbReference type="Gene3D" id="1.10.1530.10">
    <property type="match status" value="1"/>
</dbReference>
<evidence type="ECO:0008006" key="6">
    <source>
        <dbReference type="Google" id="ProtNLM"/>
    </source>
</evidence>